<name>A0A2I0TF39_LIMLA</name>
<protein>
    <submittedName>
        <fullName evidence="2">Uncharacterized protein</fullName>
    </submittedName>
</protein>
<accession>A0A2I0TF39</accession>
<keyword evidence="3" id="KW-1185">Reference proteome</keyword>
<feature type="compositionally biased region" description="Basic residues" evidence="1">
    <location>
        <begin position="11"/>
        <end position="27"/>
    </location>
</feature>
<feature type="compositionally biased region" description="Basic and acidic residues" evidence="1">
    <location>
        <begin position="28"/>
        <end position="48"/>
    </location>
</feature>
<reference evidence="3" key="1">
    <citation type="submission" date="2017-11" db="EMBL/GenBank/DDBJ databases">
        <authorList>
            <person name="Lima N.C."/>
            <person name="Parody-Merino A.M."/>
            <person name="Battley P.F."/>
            <person name="Fidler A.E."/>
            <person name="Prosdocimi F."/>
        </authorList>
    </citation>
    <scope>NUCLEOTIDE SEQUENCE [LARGE SCALE GENOMIC DNA]</scope>
</reference>
<gene>
    <name evidence="2" type="ORF">llap_17290</name>
</gene>
<evidence type="ECO:0000256" key="1">
    <source>
        <dbReference type="SAM" id="MobiDB-lite"/>
    </source>
</evidence>
<reference evidence="3" key="2">
    <citation type="submission" date="2017-12" db="EMBL/GenBank/DDBJ databases">
        <title>Genome sequence of the Bar-tailed Godwit (Limosa lapponica baueri).</title>
        <authorList>
            <person name="Lima N.C.B."/>
            <person name="Parody-Merino A.M."/>
            <person name="Battley P.F."/>
            <person name="Fidler A.E."/>
            <person name="Prosdocimi F."/>
        </authorList>
    </citation>
    <scope>NUCLEOTIDE SEQUENCE [LARGE SCALE GENOMIC DNA]</scope>
</reference>
<sequence>MDLGAQWVGLGKKKKRKKKGKKKKKTKERAYKKGGEQKKEEKKKREEKGGCSNLVDIYCSLYNSSSVFYLVEGITKRI</sequence>
<evidence type="ECO:0000313" key="3">
    <source>
        <dbReference type="Proteomes" id="UP000233556"/>
    </source>
</evidence>
<dbReference type="Proteomes" id="UP000233556">
    <property type="component" value="Unassembled WGS sequence"/>
</dbReference>
<dbReference type="AlphaFoldDB" id="A0A2I0TF39"/>
<feature type="region of interest" description="Disordered" evidence="1">
    <location>
        <begin position="1"/>
        <end position="48"/>
    </location>
</feature>
<dbReference type="EMBL" id="KZ511338">
    <property type="protein sequence ID" value="PKU32406.1"/>
    <property type="molecule type" value="Genomic_DNA"/>
</dbReference>
<proteinExistence type="predicted"/>
<organism evidence="2 3">
    <name type="scientific">Limosa lapponica baueri</name>
    <dbReference type="NCBI Taxonomy" id="1758121"/>
    <lineage>
        <taxon>Eukaryota</taxon>
        <taxon>Metazoa</taxon>
        <taxon>Chordata</taxon>
        <taxon>Craniata</taxon>
        <taxon>Vertebrata</taxon>
        <taxon>Euteleostomi</taxon>
        <taxon>Archelosauria</taxon>
        <taxon>Archosauria</taxon>
        <taxon>Dinosauria</taxon>
        <taxon>Saurischia</taxon>
        <taxon>Theropoda</taxon>
        <taxon>Coelurosauria</taxon>
        <taxon>Aves</taxon>
        <taxon>Neognathae</taxon>
        <taxon>Neoaves</taxon>
        <taxon>Charadriiformes</taxon>
        <taxon>Scolopacidae</taxon>
        <taxon>Limosa</taxon>
    </lineage>
</organism>
<evidence type="ECO:0000313" key="2">
    <source>
        <dbReference type="EMBL" id="PKU32406.1"/>
    </source>
</evidence>